<dbReference type="InParanoid" id="G4ZHI8"/>
<dbReference type="InterPro" id="IPR018289">
    <property type="entry name" value="MULE_transposase_dom"/>
</dbReference>
<reference evidence="3 4" key="1">
    <citation type="journal article" date="2006" name="Science">
        <title>Phytophthora genome sequences uncover evolutionary origins and mechanisms of pathogenesis.</title>
        <authorList>
            <person name="Tyler B.M."/>
            <person name="Tripathy S."/>
            <person name="Zhang X."/>
            <person name="Dehal P."/>
            <person name="Jiang R.H."/>
            <person name="Aerts A."/>
            <person name="Arredondo F.D."/>
            <person name="Baxter L."/>
            <person name="Bensasson D."/>
            <person name="Beynon J.L."/>
            <person name="Chapman J."/>
            <person name="Damasceno C.M."/>
            <person name="Dorrance A.E."/>
            <person name="Dou D."/>
            <person name="Dickerman A.W."/>
            <person name="Dubchak I.L."/>
            <person name="Garbelotto M."/>
            <person name="Gijzen M."/>
            <person name="Gordon S.G."/>
            <person name="Govers F."/>
            <person name="Grunwald N.J."/>
            <person name="Huang W."/>
            <person name="Ivors K.L."/>
            <person name="Jones R.W."/>
            <person name="Kamoun S."/>
            <person name="Krampis K."/>
            <person name="Lamour K.H."/>
            <person name="Lee M.K."/>
            <person name="McDonald W.H."/>
            <person name="Medina M."/>
            <person name="Meijer H.J."/>
            <person name="Nordberg E.K."/>
            <person name="Maclean D.J."/>
            <person name="Ospina-Giraldo M.D."/>
            <person name="Morris P.F."/>
            <person name="Phuntumart V."/>
            <person name="Putnam N.H."/>
            <person name="Rash S."/>
            <person name="Rose J.K."/>
            <person name="Sakihama Y."/>
            <person name="Salamov A.A."/>
            <person name="Savidor A."/>
            <person name="Scheuring C.F."/>
            <person name="Smith B.M."/>
            <person name="Sobral B.W."/>
            <person name="Terry A."/>
            <person name="Torto-Alalibo T.A."/>
            <person name="Win J."/>
            <person name="Xu Z."/>
            <person name="Zhang H."/>
            <person name="Grigoriev I.V."/>
            <person name="Rokhsar D.S."/>
            <person name="Boore J.L."/>
        </authorList>
    </citation>
    <scope>NUCLEOTIDE SEQUENCE [LARGE SCALE GENOMIC DNA]</scope>
    <source>
        <strain evidence="3 4">P6497</strain>
    </source>
</reference>
<dbReference type="Proteomes" id="UP000002640">
    <property type="component" value="Unassembled WGS sequence"/>
</dbReference>
<evidence type="ECO:0000259" key="2">
    <source>
        <dbReference type="Pfam" id="PF10551"/>
    </source>
</evidence>
<dbReference type="AlphaFoldDB" id="G4ZHI8"/>
<feature type="compositionally biased region" description="Acidic residues" evidence="1">
    <location>
        <begin position="1"/>
        <end position="32"/>
    </location>
</feature>
<feature type="region of interest" description="Disordered" evidence="1">
    <location>
        <begin position="1"/>
        <end position="36"/>
    </location>
</feature>
<dbReference type="KEGG" id="psoj:PHYSODRAFT_331934"/>
<sequence>MGELFEVGEQDGGAEEAGSEEQETELEDEETKTEEAGRVRTGPIVYNGFYHARYHDSARSTNYRCSSHKRTKCKAKVYHRADGTIIQRGEHKPGCNREITRDIPSERPPSAPVLTADILEAIDELTLEQPTLSPQEVWDHIRKEFFQSPGRITSGLSKNQVTGRFYRTKLKSFGNDVFVQIKMDPLCSVRENPSLKFFQYQGSYYEGEALHHFILWGNPALLDRLRARQTSLFVDGTFRCVPANVYQLVVVMVYDTLSNLYIPSCYALTTGETTKVYDYVLYHTNACCDFAMDPAFITCDFEQALMNAVKHQFPRAKLIGCLFHFKQALRRKMLKLGIAERECSIRGECQDQGIAYSTEAWAKFWKYFVRTWIKKYKPEDWNVYGVQEDIVNRTNNPLERSNRTLNRAMGDPHPDIGKFIVVLEAEAQRYVDALSDVANRRVRTPRRVRPRLTSSAVETAEDSPSEVGDSVSEASMSSEY</sequence>
<dbReference type="Pfam" id="PF10551">
    <property type="entry name" value="MULE"/>
    <property type="match status" value="1"/>
</dbReference>
<dbReference type="GeneID" id="20646358"/>
<dbReference type="OMA" id="EESTHWI"/>
<dbReference type="EMBL" id="JH159154">
    <property type="protein sequence ID" value="EGZ18068.1"/>
    <property type="molecule type" value="Genomic_DNA"/>
</dbReference>
<keyword evidence="4" id="KW-1185">Reference proteome</keyword>
<evidence type="ECO:0000313" key="4">
    <source>
        <dbReference type="Proteomes" id="UP000002640"/>
    </source>
</evidence>
<dbReference type="PANTHER" id="PTHR47160:SF5">
    <property type="entry name" value="MULE TRANSPOSASE DOMAIN-CONTAINING PROTEIN"/>
    <property type="match status" value="1"/>
</dbReference>
<dbReference type="Gene3D" id="2.20.25.240">
    <property type="match status" value="1"/>
</dbReference>
<dbReference type="RefSeq" id="XP_009527126.1">
    <property type="nucleotide sequence ID" value="XM_009528831.1"/>
</dbReference>
<accession>G4ZHI8</accession>
<feature type="domain" description="MULE transposase" evidence="2">
    <location>
        <begin position="232"/>
        <end position="327"/>
    </location>
</feature>
<gene>
    <name evidence="3" type="ORF">PHYSODRAFT_331934</name>
</gene>
<name>G4ZHI8_PHYSP</name>
<evidence type="ECO:0000313" key="3">
    <source>
        <dbReference type="EMBL" id="EGZ18068.1"/>
    </source>
</evidence>
<feature type="region of interest" description="Disordered" evidence="1">
    <location>
        <begin position="445"/>
        <end position="480"/>
    </location>
</feature>
<proteinExistence type="predicted"/>
<dbReference type="PANTHER" id="PTHR47160">
    <property type="entry name" value="PUTATIVE-RELATED"/>
    <property type="match status" value="1"/>
</dbReference>
<evidence type="ECO:0000256" key="1">
    <source>
        <dbReference type="SAM" id="MobiDB-lite"/>
    </source>
</evidence>
<protein>
    <recommendedName>
        <fullName evidence="2">MULE transposase domain-containing protein</fullName>
    </recommendedName>
</protein>
<organism evidence="3 4">
    <name type="scientific">Phytophthora sojae (strain P6497)</name>
    <name type="common">Soybean stem and root rot agent</name>
    <name type="synonym">Phytophthora megasperma f. sp. glycines</name>
    <dbReference type="NCBI Taxonomy" id="1094619"/>
    <lineage>
        <taxon>Eukaryota</taxon>
        <taxon>Sar</taxon>
        <taxon>Stramenopiles</taxon>
        <taxon>Oomycota</taxon>
        <taxon>Peronosporomycetes</taxon>
        <taxon>Peronosporales</taxon>
        <taxon>Peronosporaceae</taxon>
        <taxon>Phytophthora</taxon>
    </lineage>
</organism>